<dbReference type="CDD" id="cd00086">
    <property type="entry name" value="homeodomain"/>
    <property type="match status" value="1"/>
</dbReference>
<keyword evidence="5 7" id="KW-0371">Homeobox</keyword>
<dbReference type="AlphaFoldDB" id="A0A4U5UXY3"/>
<sequence length="419" mass="46808">MDKVAVMKSDTLLHLEDNRRAEERSRLDCVDLPQSSLTDGENTDLLRCEDATENSCPIKYRRYGSRLGGVKVRHKRQVLQDMARPLKHWLYKHRDNPYPTKTEKVLLALGSHMTLVQVSNWFANARRRLKNTVRQPDLSWALRIKLYNKYIQGNAERLSVCSDDSDSDDEECPLQTPISQSDFGRSSSHKNVLQKQGSVIAMADSANSDDSASPPSKYKSSLLNRYLNDTLRHMMAAKADAVTSARKRRSHSESFSSNECDRDVVSPASSYETEANFVYHMASCHGGNVQSSLKDNYRMSETLFFPGEKKQERGQQKRVDQGWREIHAAVALTNLAQGQSCTADQSGVTLPSVGTAQSCTREPFSVTRTTIIDRMCVTGPTSALRQSCTVGPTLTSRIIQKSSHISEVQTVNVALANSV</sequence>
<evidence type="ECO:0000256" key="2">
    <source>
        <dbReference type="ARBA" id="ARBA00004123"/>
    </source>
</evidence>
<accession>A0A4U5UXY3</accession>
<feature type="DNA-binding region" description="Homeobox" evidence="7">
    <location>
        <begin position="71"/>
        <end position="133"/>
    </location>
</feature>
<feature type="domain" description="Homeobox" evidence="9">
    <location>
        <begin position="69"/>
        <end position="132"/>
    </location>
</feature>
<dbReference type="PROSITE" id="PS00027">
    <property type="entry name" value="HOMEOBOX_1"/>
    <property type="match status" value="1"/>
</dbReference>
<dbReference type="PANTHER" id="PTHR11211:SF3">
    <property type="entry name" value="HOMEOBOX PROTEIN MOHAWK"/>
    <property type="match status" value="1"/>
</dbReference>
<dbReference type="GO" id="GO:0000981">
    <property type="term" value="F:DNA-binding transcription factor activity, RNA polymerase II-specific"/>
    <property type="evidence" value="ECO:0007669"/>
    <property type="project" value="InterPro"/>
</dbReference>
<evidence type="ECO:0000256" key="6">
    <source>
        <dbReference type="ARBA" id="ARBA00023242"/>
    </source>
</evidence>
<evidence type="ECO:0000256" key="4">
    <source>
        <dbReference type="ARBA" id="ARBA00023125"/>
    </source>
</evidence>
<dbReference type="EMBL" id="CM014089">
    <property type="protein sequence ID" value="TKS80204.1"/>
    <property type="molecule type" value="Genomic_DNA"/>
</dbReference>
<feature type="compositionally biased region" description="Acidic residues" evidence="8">
    <location>
        <begin position="163"/>
        <end position="172"/>
    </location>
</feature>
<evidence type="ECO:0000256" key="3">
    <source>
        <dbReference type="ARBA" id="ARBA00008446"/>
    </source>
</evidence>
<dbReference type="SMART" id="SM00389">
    <property type="entry name" value="HOX"/>
    <property type="match status" value="1"/>
</dbReference>
<evidence type="ECO:0000259" key="9">
    <source>
        <dbReference type="PROSITE" id="PS50071"/>
    </source>
</evidence>
<proteinExistence type="inferred from homology"/>
<dbReference type="PANTHER" id="PTHR11211">
    <property type="entry name" value="IROQUOIS-CLASS HOMEODOMAIN PROTEIN IRX"/>
    <property type="match status" value="1"/>
</dbReference>
<dbReference type="GO" id="GO:0000978">
    <property type="term" value="F:RNA polymerase II cis-regulatory region sequence-specific DNA binding"/>
    <property type="evidence" value="ECO:0007669"/>
    <property type="project" value="TreeGrafter"/>
</dbReference>
<dbReference type="InterPro" id="IPR009057">
    <property type="entry name" value="Homeodomain-like_sf"/>
</dbReference>
<evidence type="ECO:0000256" key="8">
    <source>
        <dbReference type="SAM" id="MobiDB-lite"/>
    </source>
</evidence>
<evidence type="ECO:0000256" key="7">
    <source>
        <dbReference type="PROSITE-ProRule" id="PRU00108"/>
    </source>
</evidence>
<dbReference type="InterPro" id="IPR001356">
    <property type="entry name" value="HD"/>
</dbReference>
<evidence type="ECO:0000313" key="11">
    <source>
        <dbReference type="Proteomes" id="UP000298787"/>
    </source>
</evidence>
<gene>
    <name evidence="10" type="ORF">D9C73_013563</name>
</gene>
<evidence type="ECO:0000313" key="10">
    <source>
        <dbReference type="EMBL" id="TKS80204.1"/>
    </source>
</evidence>
<evidence type="ECO:0000256" key="1">
    <source>
        <dbReference type="ARBA" id="ARBA00003263"/>
    </source>
</evidence>
<keyword evidence="6 7" id="KW-0539">Nucleus</keyword>
<dbReference type="InterPro" id="IPR008422">
    <property type="entry name" value="KN_HD"/>
</dbReference>
<reference evidence="10 11" key="1">
    <citation type="submission" date="2019-01" db="EMBL/GenBank/DDBJ databases">
        <title>Genome Assembly of Collichthys lucidus.</title>
        <authorList>
            <person name="Cai M."/>
            <person name="Xiao S."/>
        </authorList>
    </citation>
    <scope>NUCLEOTIDE SEQUENCE [LARGE SCALE GENOMIC DNA]</scope>
    <source>
        <strain evidence="10">JT15FE1705JMU</strain>
        <tissue evidence="10">Muscle</tissue>
    </source>
</reference>
<comment type="similarity">
    <text evidence="3">Belongs to the TALE/IRO homeobox family.</text>
</comment>
<dbReference type="GO" id="GO:0005634">
    <property type="term" value="C:nucleus"/>
    <property type="evidence" value="ECO:0007669"/>
    <property type="project" value="UniProtKB-SubCell"/>
</dbReference>
<protein>
    <submittedName>
        <fullName evidence="10">Homeobox protein</fullName>
    </submittedName>
</protein>
<dbReference type="Pfam" id="PF05920">
    <property type="entry name" value="Homeobox_KN"/>
    <property type="match status" value="1"/>
</dbReference>
<dbReference type="STRING" id="240159.A0A4U5UXY3"/>
<evidence type="ECO:0000256" key="5">
    <source>
        <dbReference type="ARBA" id="ARBA00023155"/>
    </source>
</evidence>
<dbReference type="GO" id="GO:0048468">
    <property type="term" value="P:cell development"/>
    <property type="evidence" value="ECO:0007669"/>
    <property type="project" value="TreeGrafter"/>
</dbReference>
<organism evidence="10 11">
    <name type="scientific">Collichthys lucidus</name>
    <name type="common">Big head croaker</name>
    <name type="synonym">Sciaena lucida</name>
    <dbReference type="NCBI Taxonomy" id="240159"/>
    <lineage>
        <taxon>Eukaryota</taxon>
        <taxon>Metazoa</taxon>
        <taxon>Chordata</taxon>
        <taxon>Craniata</taxon>
        <taxon>Vertebrata</taxon>
        <taxon>Euteleostomi</taxon>
        <taxon>Actinopterygii</taxon>
        <taxon>Neopterygii</taxon>
        <taxon>Teleostei</taxon>
        <taxon>Neoteleostei</taxon>
        <taxon>Acanthomorphata</taxon>
        <taxon>Eupercaria</taxon>
        <taxon>Sciaenidae</taxon>
        <taxon>Collichthys</taxon>
    </lineage>
</organism>
<feature type="compositionally biased region" description="Polar residues" evidence="8">
    <location>
        <begin position="176"/>
        <end position="189"/>
    </location>
</feature>
<feature type="region of interest" description="Disordered" evidence="8">
    <location>
        <begin position="162"/>
        <end position="189"/>
    </location>
</feature>
<name>A0A4U5UXY3_COLLU</name>
<dbReference type="Gene3D" id="1.10.10.60">
    <property type="entry name" value="Homeodomain-like"/>
    <property type="match status" value="1"/>
</dbReference>
<feature type="region of interest" description="Disordered" evidence="8">
    <location>
        <begin position="242"/>
        <end position="265"/>
    </location>
</feature>
<dbReference type="GO" id="GO:0007517">
    <property type="term" value="P:muscle organ development"/>
    <property type="evidence" value="ECO:0007669"/>
    <property type="project" value="TreeGrafter"/>
</dbReference>
<comment type="function">
    <text evidence="1">Sequence-specific transcription factor which is part of a developmental regulatory system that provides cells with specific positional identities on the anterior-posterior axis.</text>
</comment>
<comment type="subcellular location">
    <subcellularLocation>
        <location evidence="2 7">Nucleus</location>
    </subcellularLocation>
</comment>
<dbReference type="SUPFAM" id="SSF46689">
    <property type="entry name" value="Homeodomain-like"/>
    <property type="match status" value="1"/>
</dbReference>
<keyword evidence="11" id="KW-1185">Reference proteome</keyword>
<keyword evidence="4 7" id="KW-0238">DNA-binding</keyword>
<dbReference type="PROSITE" id="PS50071">
    <property type="entry name" value="HOMEOBOX_2"/>
    <property type="match status" value="1"/>
</dbReference>
<dbReference type="Proteomes" id="UP000298787">
    <property type="component" value="Chromosome 12"/>
</dbReference>
<dbReference type="InterPro" id="IPR017970">
    <property type="entry name" value="Homeobox_CS"/>
</dbReference>